<keyword evidence="5" id="KW-1185">Reference proteome</keyword>
<dbReference type="InterPro" id="IPR055170">
    <property type="entry name" value="GFO_IDH_MocA-like_dom"/>
</dbReference>
<dbReference type="PANTHER" id="PTHR22604:SF105">
    <property type="entry name" value="TRANS-1,2-DIHYDROBENZENE-1,2-DIOL DEHYDROGENASE"/>
    <property type="match status" value="1"/>
</dbReference>
<dbReference type="HOGENOM" id="CLU_086875_0_0_1"/>
<evidence type="ECO:0000313" key="4">
    <source>
        <dbReference type="EMBL" id="KIP03754.1"/>
    </source>
</evidence>
<dbReference type="InterPro" id="IPR050984">
    <property type="entry name" value="Gfo/Idh/MocA_domain"/>
</dbReference>
<dbReference type="SUPFAM" id="SSF55347">
    <property type="entry name" value="Glyceraldehyde-3-phosphate dehydrogenase-like, C-terminal domain"/>
    <property type="match status" value="1"/>
</dbReference>
<dbReference type="Gene3D" id="3.30.360.10">
    <property type="entry name" value="Dihydrodipicolinate Reductase, domain 2"/>
    <property type="match status" value="1"/>
</dbReference>
<dbReference type="OrthoDB" id="64915at2759"/>
<dbReference type="EMBL" id="KN840601">
    <property type="protein sequence ID" value="KIP03754.1"/>
    <property type="molecule type" value="Genomic_DNA"/>
</dbReference>
<accession>A0A0C3NG86</accession>
<evidence type="ECO:0000256" key="2">
    <source>
        <dbReference type="ARBA" id="ARBA00023002"/>
    </source>
</evidence>
<sequence length="253" mass="28100">MQRLRLMGNPPISPKDAAPLRFHPAAQRVREIVRSGELGKLISATAEFAVPSLMSAFVFEKHDIRFQYSLGGGCMMDVGDADGALEVARSVATPHAADPARIDRGMRATFALPGGDATAELYCDFAMPGWGPFGLLPRLPKQLVTLRMEGGTVEFYGFPLPHVYHYIKVTPHGGRARTEKVYKHPGGGNDEEWWSSYRYQLEAFVHKVRGRMPQYWTPQQDPVHQMKTIEAVYVKAGMPVRPASSLFAENIST</sequence>
<reference evidence="4 5" key="1">
    <citation type="journal article" date="2014" name="PLoS Genet.">
        <title>Analysis of the Phlebiopsis gigantea genome, transcriptome and secretome provides insight into its pioneer colonization strategies of wood.</title>
        <authorList>
            <person name="Hori C."/>
            <person name="Ishida T."/>
            <person name="Igarashi K."/>
            <person name="Samejima M."/>
            <person name="Suzuki H."/>
            <person name="Master E."/>
            <person name="Ferreira P."/>
            <person name="Ruiz-Duenas F.J."/>
            <person name="Held B."/>
            <person name="Canessa P."/>
            <person name="Larrondo L.F."/>
            <person name="Schmoll M."/>
            <person name="Druzhinina I.S."/>
            <person name="Kubicek C.P."/>
            <person name="Gaskell J.A."/>
            <person name="Kersten P."/>
            <person name="St John F."/>
            <person name="Glasner J."/>
            <person name="Sabat G."/>
            <person name="Splinter BonDurant S."/>
            <person name="Syed K."/>
            <person name="Yadav J."/>
            <person name="Mgbeahuruike A.C."/>
            <person name="Kovalchuk A."/>
            <person name="Asiegbu F.O."/>
            <person name="Lackner G."/>
            <person name="Hoffmeister D."/>
            <person name="Rencoret J."/>
            <person name="Gutierrez A."/>
            <person name="Sun H."/>
            <person name="Lindquist E."/>
            <person name="Barry K."/>
            <person name="Riley R."/>
            <person name="Grigoriev I.V."/>
            <person name="Henrissat B."/>
            <person name="Kues U."/>
            <person name="Berka R.M."/>
            <person name="Martinez A.T."/>
            <person name="Covert S.F."/>
            <person name="Blanchette R.A."/>
            <person name="Cullen D."/>
        </authorList>
    </citation>
    <scope>NUCLEOTIDE SEQUENCE [LARGE SCALE GENOMIC DNA]</scope>
    <source>
        <strain evidence="4 5">11061_1 CR5-6</strain>
    </source>
</reference>
<gene>
    <name evidence="4" type="ORF">PHLGIDRAFT_37266</name>
</gene>
<comment type="similarity">
    <text evidence="1">Belongs to the Gfo/Idh/MocA family.</text>
</comment>
<evidence type="ECO:0000259" key="3">
    <source>
        <dbReference type="Pfam" id="PF22725"/>
    </source>
</evidence>
<dbReference type="GO" id="GO:0016491">
    <property type="term" value="F:oxidoreductase activity"/>
    <property type="evidence" value="ECO:0007669"/>
    <property type="project" value="UniProtKB-KW"/>
</dbReference>
<keyword evidence="2" id="KW-0560">Oxidoreductase</keyword>
<proteinExistence type="inferred from homology"/>
<organism evidence="4 5">
    <name type="scientific">Phlebiopsis gigantea (strain 11061_1 CR5-6)</name>
    <name type="common">White-rot fungus</name>
    <name type="synonym">Peniophora gigantea</name>
    <dbReference type="NCBI Taxonomy" id="745531"/>
    <lineage>
        <taxon>Eukaryota</taxon>
        <taxon>Fungi</taxon>
        <taxon>Dikarya</taxon>
        <taxon>Basidiomycota</taxon>
        <taxon>Agaricomycotina</taxon>
        <taxon>Agaricomycetes</taxon>
        <taxon>Polyporales</taxon>
        <taxon>Phanerochaetaceae</taxon>
        <taxon>Phlebiopsis</taxon>
    </lineage>
</organism>
<protein>
    <recommendedName>
        <fullName evidence="3">GFO/IDH/MocA-like oxidoreductase domain-containing protein</fullName>
    </recommendedName>
</protein>
<dbReference type="PANTHER" id="PTHR22604">
    <property type="entry name" value="OXIDOREDUCTASES"/>
    <property type="match status" value="1"/>
</dbReference>
<dbReference type="AlphaFoldDB" id="A0A0C3NG86"/>
<name>A0A0C3NG86_PHLG1</name>
<dbReference type="STRING" id="745531.A0A0C3NG86"/>
<evidence type="ECO:0000256" key="1">
    <source>
        <dbReference type="ARBA" id="ARBA00010928"/>
    </source>
</evidence>
<dbReference type="Pfam" id="PF22725">
    <property type="entry name" value="GFO_IDH_MocA_C3"/>
    <property type="match status" value="1"/>
</dbReference>
<evidence type="ECO:0000313" key="5">
    <source>
        <dbReference type="Proteomes" id="UP000053257"/>
    </source>
</evidence>
<dbReference type="Proteomes" id="UP000053257">
    <property type="component" value="Unassembled WGS sequence"/>
</dbReference>
<feature type="domain" description="GFO/IDH/MocA-like oxidoreductase" evidence="3">
    <location>
        <begin position="27"/>
        <end position="79"/>
    </location>
</feature>